<evidence type="ECO:0000313" key="2">
    <source>
        <dbReference type="Proteomes" id="UP001163223"/>
    </source>
</evidence>
<sequence length="98" mass="10301">MLLPVCAVLLGAVPALAALPPGAQRAKEIAAVVEAAALRLDRPIESVRLIEPFRYDVQAGPCHLEVRIIALPPKPENGPAPPGPMPFRAVAGEPDCRP</sequence>
<name>A0ACD4NU03_9HYPH</name>
<reference evidence="1" key="1">
    <citation type="submission" date="2022-11" db="EMBL/GenBank/DDBJ databases">
        <title>beta-Carotene-producing bacterium, Jeongeuplla avenae sp. nov., alleviates the salt stress of Arabidopsis seedlings.</title>
        <authorList>
            <person name="Jiang L."/>
            <person name="Lee J."/>
        </authorList>
    </citation>
    <scope>NUCLEOTIDE SEQUENCE</scope>
    <source>
        <strain evidence="1">DY_R2A_6</strain>
    </source>
</reference>
<dbReference type="Proteomes" id="UP001163223">
    <property type="component" value="Chromosome"/>
</dbReference>
<evidence type="ECO:0000313" key="1">
    <source>
        <dbReference type="EMBL" id="WAJ30345.1"/>
    </source>
</evidence>
<accession>A0ACD4NU03</accession>
<dbReference type="EMBL" id="CP113520">
    <property type="protein sequence ID" value="WAJ30345.1"/>
    <property type="molecule type" value="Genomic_DNA"/>
</dbReference>
<organism evidence="1 2">
    <name type="scientific">Antarcticirhabdus aurantiaca</name>
    <dbReference type="NCBI Taxonomy" id="2606717"/>
    <lineage>
        <taxon>Bacteria</taxon>
        <taxon>Pseudomonadati</taxon>
        <taxon>Pseudomonadota</taxon>
        <taxon>Alphaproteobacteria</taxon>
        <taxon>Hyphomicrobiales</taxon>
        <taxon>Aurantimonadaceae</taxon>
        <taxon>Antarcticirhabdus</taxon>
    </lineage>
</organism>
<protein>
    <submittedName>
        <fullName evidence="1">Uncharacterized protein</fullName>
    </submittedName>
</protein>
<gene>
    <name evidence="1" type="ORF">OXU80_09135</name>
</gene>
<proteinExistence type="predicted"/>
<keyword evidence="2" id="KW-1185">Reference proteome</keyword>